<feature type="compositionally biased region" description="Gly residues" evidence="6">
    <location>
        <begin position="331"/>
        <end position="357"/>
    </location>
</feature>
<keyword evidence="3" id="KW-0238">DNA-binding</keyword>
<dbReference type="SMART" id="SM00066">
    <property type="entry name" value="GAL4"/>
    <property type="match status" value="1"/>
</dbReference>
<dbReference type="STRING" id="106004.A0A1Y2DZR2"/>
<dbReference type="Proteomes" id="UP000193467">
    <property type="component" value="Unassembled WGS sequence"/>
</dbReference>
<evidence type="ECO:0000256" key="5">
    <source>
        <dbReference type="ARBA" id="ARBA00023242"/>
    </source>
</evidence>
<dbReference type="InterPro" id="IPR001138">
    <property type="entry name" value="Zn2Cys6_DnaBD"/>
</dbReference>
<dbReference type="InterPro" id="IPR036864">
    <property type="entry name" value="Zn2-C6_fun-type_DNA-bd_sf"/>
</dbReference>
<keyword evidence="4" id="KW-0804">Transcription</keyword>
<feature type="region of interest" description="Disordered" evidence="6">
    <location>
        <begin position="219"/>
        <end position="359"/>
    </location>
</feature>
<feature type="domain" description="Zn(2)-C6 fungal-type" evidence="7">
    <location>
        <begin position="114"/>
        <end position="146"/>
    </location>
</feature>
<proteinExistence type="predicted"/>
<keyword evidence="5" id="KW-0539">Nucleus</keyword>
<feature type="compositionally biased region" description="Polar residues" evidence="6">
    <location>
        <begin position="45"/>
        <end position="67"/>
    </location>
</feature>
<sequence length="815" mass="88731">MMSHSPHHGHPGGPPHPLQQPHPSHYASRPSSSHAHPPPFAPYQQHPQQQHLSYSQHYPPTSQVQQKSPPRSSNASRAASPRRPDSSTGKEGLQGGSETGAESKPKPRSRSSIACTNCRKSKMKCEGFVEGSSCRRCELSKLPCLFEVGVGTKNRLAHAVGASTESDDRRQSGSFGAVTASPRAGVDLGPAYEHRLASLEAEMVIMRHLLATSSSIMHSSIAPSPRIPPTPQSISPSNGLRGHNSPRSQPHPFSYHPPPPHIQIPPLHAQIHPHNGWHPTSYAASSSSSASASPVFTLPGDDEGASSRRMTVSRSASLLLNPGPTPKGLGVSTGGWTLPGGGGGSGKRAATGDGGVEGSKKSRMDLDFIERGETITEEEAQLCFDSYLATLNSPPSPHIPTIHLPFASVRASSPLLLAVLVAIGARAISHTTSYHLSLAEATRLSQLTLMSTAEVSTWDTKAMMLLSLYTGHAGFCGHVRALMERTGCETALFRARDLGESKSGSEEAKKLVLQGRSFLISWVWSELYTVSCLTSPVFHQQPDVLLEQLKILRASPFTETTLDSLIEIHVQSAFYPHEAYVRLSPNMRAQPPSVHETLDVIGDIIDRLARWSDQTADMQGVFNGWGDGPDVRRSMPFYHTRMMLDQYVLRALCESDPQDWPAGAREYVRLASETAVICIRFGTESKAWLQHSSAAQYWFHIKLTPVLLSLYRCAQLFPQDINHPRMRKILSSLAQWLDRVVTPLSTARESLVVDEMRSLSKTFTAFLDEQGQGGAITSPLSATETEPSTPNPDLQVSLESLRWDGVIWGCCLLEA</sequence>
<dbReference type="EMBL" id="MCGR01000065">
    <property type="protein sequence ID" value="ORY64773.1"/>
    <property type="molecule type" value="Genomic_DNA"/>
</dbReference>
<keyword evidence="9" id="KW-1185">Reference proteome</keyword>
<feature type="compositionally biased region" description="Basic residues" evidence="6">
    <location>
        <begin position="1"/>
        <end position="10"/>
    </location>
</feature>
<evidence type="ECO:0000256" key="3">
    <source>
        <dbReference type="ARBA" id="ARBA00023125"/>
    </source>
</evidence>
<dbReference type="AlphaFoldDB" id="A0A1Y2DZR2"/>
<dbReference type="OrthoDB" id="39175at2759"/>
<dbReference type="GO" id="GO:0005634">
    <property type="term" value="C:nucleus"/>
    <property type="evidence" value="ECO:0007669"/>
    <property type="project" value="UniProtKB-SubCell"/>
</dbReference>
<feature type="compositionally biased region" description="Low complexity" evidence="6">
    <location>
        <begin position="21"/>
        <end position="35"/>
    </location>
</feature>
<dbReference type="InterPro" id="IPR051089">
    <property type="entry name" value="prtT"/>
</dbReference>
<evidence type="ECO:0000313" key="9">
    <source>
        <dbReference type="Proteomes" id="UP000193467"/>
    </source>
</evidence>
<dbReference type="PANTHER" id="PTHR31845:SF17">
    <property type="entry name" value="ZN(II)2CYS6 TRANSCRIPTION FACTOR (EUROFUNG)"/>
    <property type="match status" value="1"/>
</dbReference>
<evidence type="ECO:0000256" key="6">
    <source>
        <dbReference type="SAM" id="MobiDB-lite"/>
    </source>
</evidence>
<accession>A0A1Y2DZR2</accession>
<dbReference type="GO" id="GO:0000981">
    <property type="term" value="F:DNA-binding transcription factor activity, RNA polymerase II-specific"/>
    <property type="evidence" value="ECO:0007669"/>
    <property type="project" value="InterPro"/>
</dbReference>
<dbReference type="PROSITE" id="PS50048">
    <property type="entry name" value="ZN2_CY6_FUNGAL_2"/>
    <property type="match status" value="1"/>
</dbReference>
<dbReference type="CDD" id="cd00067">
    <property type="entry name" value="GAL4"/>
    <property type="match status" value="1"/>
</dbReference>
<evidence type="ECO:0000259" key="7">
    <source>
        <dbReference type="PROSITE" id="PS50048"/>
    </source>
</evidence>
<dbReference type="Pfam" id="PF00172">
    <property type="entry name" value="Zn_clus"/>
    <property type="match status" value="1"/>
</dbReference>
<feature type="compositionally biased region" description="Low complexity" evidence="6">
    <location>
        <begin position="264"/>
        <end position="274"/>
    </location>
</feature>
<dbReference type="GO" id="GO:0000976">
    <property type="term" value="F:transcription cis-regulatory region binding"/>
    <property type="evidence" value="ECO:0007669"/>
    <property type="project" value="TreeGrafter"/>
</dbReference>
<protein>
    <recommendedName>
        <fullName evidence="7">Zn(2)-C6 fungal-type domain-containing protein</fullName>
    </recommendedName>
</protein>
<evidence type="ECO:0000256" key="2">
    <source>
        <dbReference type="ARBA" id="ARBA00023015"/>
    </source>
</evidence>
<comment type="caution">
    <text evidence="8">The sequence shown here is derived from an EMBL/GenBank/DDBJ whole genome shotgun (WGS) entry which is preliminary data.</text>
</comment>
<dbReference type="InParanoid" id="A0A1Y2DZR2"/>
<reference evidence="8 9" key="1">
    <citation type="submission" date="2016-07" db="EMBL/GenBank/DDBJ databases">
        <title>Pervasive Adenine N6-methylation of Active Genes in Fungi.</title>
        <authorList>
            <consortium name="DOE Joint Genome Institute"/>
            <person name="Mondo S.J."/>
            <person name="Dannebaum R.O."/>
            <person name="Kuo R.C."/>
            <person name="Labutti K."/>
            <person name="Haridas S."/>
            <person name="Kuo A."/>
            <person name="Salamov A."/>
            <person name="Ahrendt S.R."/>
            <person name="Lipzen A."/>
            <person name="Sullivan W."/>
            <person name="Andreopoulos W.B."/>
            <person name="Clum A."/>
            <person name="Lindquist E."/>
            <person name="Daum C."/>
            <person name="Ramamoorthy G.K."/>
            <person name="Gryganskyi A."/>
            <person name="Culley D."/>
            <person name="Magnuson J.K."/>
            <person name="James T.Y."/>
            <person name="O'Malley M.A."/>
            <person name="Stajich J.E."/>
            <person name="Spatafora J.W."/>
            <person name="Visel A."/>
            <person name="Grigoriev I.V."/>
        </authorList>
    </citation>
    <scope>NUCLEOTIDE SEQUENCE [LARGE SCALE GENOMIC DNA]</scope>
    <source>
        <strain evidence="8 9">62-1032</strain>
    </source>
</reference>
<evidence type="ECO:0000256" key="4">
    <source>
        <dbReference type="ARBA" id="ARBA00023163"/>
    </source>
</evidence>
<evidence type="ECO:0000256" key="1">
    <source>
        <dbReference type="ARBA" id="ARBA00004123"/>
    </source>
</evidence>
<feature type="compositionally biased region" description="Polar residues" evidence="6">
    <location>
        <begin position="308"/>
        <end position="318"/>
    </location>
</feature>
<evidence type="ECO:0000313" key="8">
    <source>
        <dbReference type="EMBL" id="ORY64773.1"/>
    </source>
</evidence>
<feature type="compositionally biased region" description="Low complexity" evidence="6">
    <location>
        <begin position="68"/>
        <end position="81"/>
    </location>
</feature>
<dbReference type="SUPFAM" id="SSF57701">
    <property type="entry name" value="Zn2/Cys6 DNA-binding domain"/>
    <property type="match status" value="1"/>
</dbReference>
<feature type="compositionally biased region" description="Low complexity" evidence="6">
    <location>
        <begin position="281"/>
        <end position="293"/>
    </location>
</feature>
<comment type="subcellular location">
    <subcellularLocation>
        <location evidence="1">Nucleus</location>
    </subcellularLocation>
</comment>
<organism evidence="8 9">
    <name type="scientific">Leucosporidium creatinivorum</name>
    <dbReference type="NCBI Taxonomy" id="106004"/>
    <lineage>
        <taxon>Eukaryota</taxon>
        <taxon>Fungi</taxon>
        <taxon>Dikarya</taxon>
        <taxon>Basidiomycota</taxon>
        <taxon>Pucciniomycotina</taxon>
        <taxon>Microbotryomycetes</taxon>
        <taxon>Leucosporidiales</taxon>
        <taxon>Leucosporidium</taxon>
    </lineage>
</organism>
<name>A0A1Y2DZR2_9BASI</name>
<keyword evidence="2" id="KW-0805">Transcription regulation</keyword>
<dbReference type="PANTHER" id="PTHR31845">
    <property type="entry name" value="FINGER DOMAIN PROTEIN, PUTATIVE-RELATED"/>
    <property type="match status" value="1"/>
</dbReference>
<feature type="region of interest" description="Disordered" evidence="6">
    <location>
        <begin position="1"/>
        <end position="113"/>
    </location>
</feature>
<dbReference type="GO" id="GO:0008270">
    <property type="term" value="F:zinc ion binding"/>
    <property type="evidence" value="ECO:0007669"/>
    <property type="project" value="InterPro"/>
</dbReference>
<gene>
    <name evidence="8" type="ORF">BCR35DRAFT_308684</name>
</gene>
<dbReference type="PROSITE" id="PS00463">
    <property type="entry name" value="ZN2_CY6_FUNGAL_1"/>
    <property type="match status" value="1"/>
</dbReference>
<dbReference type="Gene3D" id="4.10.240.10">
    <property type="entry name" value="Zn(2)-C6 fungal-type DNA-binding domain"/>
    <property type="match status" value="1"/>
</dbReference>